<dbReference type="GeneID" id="39848361"/>
<dbReference type="Proteomes" id="UP000296706">
    <property type="component" value="Chromosome"/>
</dbReference>
<evidence type="ECO:0000259" key="1">
    <source>
        <dbReference type="Pfam" id="PF01978"/>
    </source>
</evidence>
<organism evidence="2 3">
    <name type="scientific">Halapricum salinum</name>
    <dbReference type="NCBI Taxonomy" id="1457250"/>
    <lineage>
        <taxon>Archaea</taxon>
        <taxon>Methanobacteriati</taxon>
        <taxon>Methanobacteriota</taxon>
        <taxon>Stenosarchaea group</taxon>
        <taxon>Halobacteria</taxon>
        <taxon>Halobacteriales</taxon>
        <taxon>Haloarculaceae</taxon>
        <taxon>Halapricum</taxon>
    </lineage>
</organism>
<dbReference type="RefSeq" id="WP_049994691.1">
    <property type="nucleotide sequence ID" value="NZ_CP031310.1"/>
</dbReference>
<dbReference type="InterPro" id="IPR036390">
    <property type="entry name" value="WH_DNA-bd_sf"/>
</dbReference>
<dbReference type="Gene3D" id="1.10.10.10">
    <property type="entry name" value="Winged helix-like DNA-binding domain superfamily/Winged helix DNA-binding domain"/>
    <property type="match status" value="1"/>
</dbReference>
<keyword evidence="3" id="KW-1185">Reference proteome</keyword>
<dbReference type="InterPro" id="IPR036388">
    <property type="entry name" value="WH-like_DNA-bd_sf"/>
</dbReference>
<feature type="domain" description="Transcription regulator TrmB N-terminal" evidence="1">
    <location>
        <begin position="13"/>
        <end position="76"/>
    </location>
</feature>
<dbReference type="EMBL" id="CP031310">
    <property type="protein sequence ID" value="QCC51697.1"/>
    <property type="molecule type" value="Genomic_DNA"/>
</dbReference>
<dbReference type="Pfam" id="PF01978">
    <property type="entry name" value="TrmB"/>
    <property type="match status" value="1"/>
</dbReference>
<gene>
    <name evidence="2" type="ORF">DV733_10820</name>
</gene>
<dbReference type="STRING" id="1457250.GCA_000755225_00729"/>
<dbReference type="OrthoDB" id="30795at2157"/>
<dbReference type="PANTHER" id="PTHR34293">
    <property type="entry name" value="HTH-TYPE TRANSCRIPTIONAL REGULATOR TRMBL2"/>
    <property type="match status" value="1"/>
</dbReference>
<protein>
    <submittedName>
        <fullName evidence="2">TrmB family transcriptional regulator</fullName>
    </submittedName>
</protein>
<sequence length="257" mass="28452">MSEEIPTDAFEYLGLTTYETRVFVALQRLQTGTASEIAAVSDVPRSQVYETAASLAEQGLVEEQQSEPRRYHSVDLSEARARFQARYEDAEAKAFEFLEAVRSTRVDDAESSADVWTIRGRENVEHRIQALIDEADDSVVYGVRAPDRLTESTAVALEEKATEGPTVTGLSANPTVVDQFDALTNVRTFLVDSDETTERYSGRVLIVDQEAVLLSILGYDDAECSTSSEAAIWSRESGFATVLIQLLDSWFDETVSL</sequence>
<dbReference type="InterPro" id="IPR002831">
    <property type="entry name" value="Tscrpt_reg_TrmB_N"/>
</dbReference>
<dbReference type="AlphaFoldDB" id="A0A4D6HFX2"/>
<dbReference type="PANTHER" id="PTHR34293:SF1">
    <property type="entry name" value="HTH-TYPE TRANSCRIPTIONAL REGULATOR TRMBL2"/>
    <property type="match status" value="1"/>
</dbReference>
<reference evidence="2 3" key="1">
    <citation type="journal article" date="2019" name="Nat. Commun.">
        <title>A new type of DNA phosphorothioation-based antiviral system in archaea.</title>
        <authorList>
            <person name="Xiong L."/>
            <person name="Liu S."/>
            <person name="Chen S."/>
            <person name="Xiao Y."/>
            <person name="Zhu B."/>
            <person name="Gao Y."/>
            <person name="Zhang Y."/>
            <person name="Chen B."/>
            <person name="Luo J."/>
            <person name="Deng Z."/>
            <person name="Chen X."/>
            <person name="Wang L."/>
            <person name="Chen S."/>
        </authorList>
    </citation>
    <scope>NUCLEOTIDE SEQUENCE [LARGE SCALE GENOMIC DNA]</scope>
    <source>
        <strain evidence="2 3">CBA1105</strain>
    </source>
</reference>
<accession>A0A4D6HFX2</accession>
<evidence type="ECO:0000313" key="2">
    <source>
        <dbReference type="EMBL" id="QCC51697.1"/>
    </source>
</evidence>
<proteinExistence type="predicted"/>
<dbReference type="InterPro" id="IPR051797">
    <property type="entry name" value="TrmB-like"/>
</dbReference>
<name>A0A4D6HFX2_9EURY</name>
<evidence type="ECO:0000313" key="3">
    <source>
        <dbReference type="Proteomes" id="UP000296706"/>
    </source>
</evidence>
<dbReference type="SUPFAM" id="SSF46785">
    <property type="entry name" value="Winged helix' DNA-binding domain"/>
    <property type="match status" value="1"/>
</dbReference>
<dbReference type="KEGG" id="hsn:DV733_10820"/>